<name>A0A554LIY8_9BACT</name>
<reference evidence="2 3" key="1">
    <citation type="submission" date="2017-07" db="EMBL/GenBank/DDBJ databases">
        <title>Mechanisms for carbon and nitrogen cycling indicate functional differentiation within the Candidate Phyla Radiation.</title>
        <authorList>
            <person name="Danczak R.E."/>
            <person name="Johnston M.D."/>
            <person name="Kenah C."/>
            <person name="Slattery M."/>
            <person name="Wrighton K.C."/>
            <person name="Wilkins M.J."/>
        </authorList>
    </citation>
    <scope>NUCLEOTIDE SEQUENCE [LARGE SCALE GENOMIC DNA]</scope>
    <source>
        <strain evidence="2">Licking1014_85</strain>
    </source>
</reference>
<accession>A0A554LIY8</accession>
<keyword evidence="1" id="KW-1133">Transmembrane helix</keyword>
<dbReference type="InterPro" id="IPR043993">
    <property type="entry name" value="T4SS_pilin"/>
</dbReference>
<gene>
    <name evidence="2" type="ORF">CEN91_368</name>
</gene>
<evidence type="ECO:0000313" key="2">
    <source>
        <dbReference type="EMBL" id="TSC92798.1"/>
    </source>
</evidence>
<evidence type="ECO:0008006" key="4">
    <source>
        <dbReference type="Google" id="ProtNLM"/>
    </source>
</evidence>
<organism evidence="2 3">
    <name type="scientific">Candidatus Berkelbacteria bacterium Licking1014_85</name>
    <dbReference type="NCBI Taxonomy" id="2017148"/>
    <lineage>
        <taxon>Bacteria</taxon>
        <taxon>Candidatus Berkelbacteria</taxon>
    </lineage>
</organism>
<evidence type="ECO:0000256" key="1">
    <source>
        <dbReference type="SAM" id="Phobius"/>
    </source>
</evidence>
<feature type="transmembrane region" description="Helical" evidence="1">
    <location>
        <begin position="30"/>
        <end position="54"/>
    </location>
</feature>
<comment type="caution">
    <text evidence="2">The sequence shown here is derived from an EMBL/GenBank/DDBJ whole genome shotgun (WGS) entry which is preliminary data.</text>
</comment>
<dbReference type="EMBL" id="VMGI01000045">
    <property type="protein sequence ID" value="TSC92798.1"/>
    <property type="molecule type" value="Genomic_DNA"/>
</dbReference>
<proteinExistence type="predicted"/>
<protein>
    <recommendedName>
        <fullName evidence="4">TrbC/VIRB2 family protein</fullName>
    </recommendedName>
</protein>
<evidence type="ECO:0000313" key="3">
    <source>
        <dbReference type="Proteomes" id="UP000315589"/>
    </source>
</evidence>
<feature type="transmembrane region" description="Helical" evidence="1">
    <location>
        <begin position="74"/>
        <end position="94"/>
    </location>
</feature>
<keyword evidence="1" id="KW-0472">Membrane</keyword>
<keyword evidence="1" id="KW-0812">Transmembrane</keyword>
<dbReference type="Proteomes" id="UP000315589">
    <property type="component" value="Unassembled WGS sequence"/>
</dbReference>
<dbReference type="AlphaFoldDB" id="A0A554LIY8"/>
<sequence length="95" mass="10180">MFIIAPITDQKEKLGNAFKFKDMQSVVATVFNVIISLAGAVFMLMLLIGGFMYLTGAGNEEQTSKAKKMMLDSAIGLALTLSAFALGKTVLGWLS</sequence>
<dbReference type="Pfam" id="PF18895">
    <property type="entry name" value="T4SS_pilin"/>
    <property type="match status" value="1"/>
</dbReference>